<dbReference type="OrthoDB" id="187522at2759"/>
<evidence type="ECO:0000313" key="1">
    <source>
        <dbReference type="EMBL" id="KAG7447506.1"/>
    </source>
</evidence>
<name>A0A9P7VX84_9AGAR</name>
<dbReference type="SUPFAM" id="SSF53590">
    <property type="entry name" value="Nucleoside hydrolase"/>
    <property type="match status" value="1"/>
</dbReference>
<proteinExistence type="predicted"/>
<accession>A0A9P7VX84</accession>
<dbReference type="Proteomes" id="UP000812287">
    <property type="component" value="Unassembled WGS sequence"/>
</dbReference>
<dbReference type="PANTHER" id="PTHR43264:SF1">
    <property type="entry name" value="INOSINE_URIDINE-PREFERRING NUCLEOSIDE HYDROLASE DOMAIN-CONTAINING PROTEIN"/>
    <property type="match status" value="1"/>
</dbReference>
<dbReference type="RefSeq" id="XP_043041006.1">
    <property type="nucleotide sequence ID" value="XM_043179061.1"/>
</dbReference>
<dbReference type="PANTHER" id="PTHR43264">
    <property type="match status" value="1"/>
</dbReference>
<dbReference type="GO" id="GO:0016799">
    <property type="term" value="F:hydrolase activity, hydrolyzing N-glycosyl compounds"/>
    <property type="evidence" value="ECO:0007669"/>
    <property type="project" value="InterPro"/>
</dbReference>
<sequence>MYAVDSLVLFALPHIPRKDSIPKIFVCSLAAHRPRYNSDHYPDIVVPFQYHQHVYDLLGSSYKSCLADGINVTLRLGSRLLGIKVHRLRGEQDRRHEATTLSNPSVPSESRMLVDSDEGFKFLVFGPDVVEKSNSGPSQSLEADYPAELAPSTMLDKFWTPDGNQEASIRSMKSHKPRIDNGTTVSEVCQVPRARSQMKPSILFFSVLAVLAQLAYSLRLQADDQTDCGYRDAAALLLASTLPCANLLAVQINYPSSYTVLTASAILTYYSHPNLLIGAIRPFDVYYYQYEDCKIQQLYRKALSEQDDGSVTIASIGFFDNVKWFGAYPCNSGSSPAKTAHVVNSWPAKMSFSGSYLGGNFTSGARFTVQAPSENLVAAAFMIHARGYNIPAIHGILSCYFTPFKIRNFVLMTVP</sequence>
<protein>
    <submittedName>
        <fullName evidence="1">Uncharacterized protein</fullName>
    </submittedName>
</protein>
<keyword evidence="2" id="KW-1185">Reference proteome</keyword>
<dbReference type="EMBL" id="MU250531">
    <property type="protein sequence ID" value="KAG7447506.1"/>
    <property type="molecule type" value="Genomic_DNA"/>
</dbReference>
<organism evidence="1 2">
    <name type="scientific">Guyanagaster necrorhizus</name>
    <dbReference type="NCBI Taxonomy" id="856835"/>
    <lineage>
        <taxon>Eukaryota</taxon>
        <taxon>Fungi</taxon>
        <taxon>Dikarya</taxon>
        <taxon>Basidiomycota</taxon>
        <taxon>Agaricomycotina</taxon>
        <taxon>Agaricomycetes</taxon>
        <taxon>Agaricomycetidae</taxon>
        <taxon>Agaricales</taxon>
        <taxon>Marasmiineae</taxon>
        <taxon>Physalacriaceae</taxon>
        <taxon>Guyanagaster</taxon>
    </lineage>
</organism>
<dbReference type="AlphaFoldDB" id="A0A9P7VX84"/>
<gene>
    <name evidence="1" type="ORF">BT62DRAFT_1074897</name>
</gene>
<dbReference type="InterPro" id="IPR036452">
    <property type="entry name" value="Ribo_hydro-like"/>
</dbReference>
<comment type="caution">
    <text evidence="1">The sequence shown here is derived from an EMBL/GenBank/DDBJ whole genome shotgun (WGS) entry which is preliminary data.</text>
</comment>
<reference evidence="1" key="1">
    <citation type="submission" date="2020-11" db="EMBL/GenBank/DDBJ databases">
        <title>Adaptations for nitrogen fixation in a non-lichenized fungal sporocarp promotes dispersal by wood-feeding termites.</title>
        <authorList>
            <consortium name="DOE Joint Genome Institute"/>
            <person name="Koch R.A."/>
            <person name="Yoon G."/>
            <person name="Arayal U."/>
            <person name="Lail K."/>
            <person name="Amirebrahimi M."/>
            <person name="Labutti K."/>
            <person name="Lipzen A."/>
            <person name="Riley R."/>
            <person name="Barry K."/>
            <person name="Henrissat B."/>
            <person name="Grigoriev I.V."/>
            <person name="Herr J.R."/>
            <person name="Aime M.C."/>
        </authorList>
    </citation>
    <scope>NUCLEOTIDE SEQUENCE</scope>
    <source>
        <strain evidence="1">MCA 3950</strain>
    </source>
</reference>
<dbReference type="GeneID" id="66101355"/>
<evidence type="ECO:0000313" key="2">
    <source>
        <dbReference type="Proteomes" id="UP000812287"/>
    </source>
</evidence>